<keyword evidence="1" id="KW-0812">Transmembrane</keyword>
<protein>
    <submittedName>
        <fullName evidence="2">Uncharacterized protein</fullName>
    </submittedName>
</protein>
<feature type="transmembrane region" description="Helical" evidence="1">
    <location>
        <begin position="75"/>
        <end position="108"/>
    </location>
</feature>
<feature type="transmembrane region" description="Helical" evidence="1">
    <location>
        <begin position="158"/>
        <end position="185"/>
    </location>
</feature>
<dbReference type="AlphaFoldDB" id="A0A1I0PX93"/>
<keyword evidence="1" id="KW-1133">Transmembrane helix</keyword>
<evidence type="ECO:0000313" key="2">
    <source>
        <dbReference type="EMBL" id="SEW19064.1"/>
    </source>
</evidence>
<dbReference type="InterPro" id="IPR055968">
    <property type="entry name" value="DUF7546"/>
</dbReference>
<dbReference type="STRING" id="355548.SAMN04487945_2054"/>
<proteinExistence type="predicted"/>
<gene>
    <name evidence="2" type="ORF">SAMN04487945_2054</name>
</gene>
<evidence type="ECO:0000256" key="1">
    <source>
        <dbReference type="SAM" id="Phobius"/>
    </source>
</evidence>
<sequence>MSAALARLRPRRETVGVLATLTLAELAVLAVYLTAMPVAVTEPRYVVYPFVWLNASALAVWRVTPRPASGRRRWLAAGVGVAYFLVLAAVGGVLAASTGSGVTVHWALPPGWGPMVLAHVGPVRVAAAPYRVVGYLALAYLVYATLVDAETSLAGGFVGLFACVSCTLPLLAAVVSSLAGGAVAFGSATALSYDLSTAVFLLAVGLLAWRPDAALLARLR</sequence>
<dbReference type="Pfam" id="PF24412">
    <property type="entry name" value="DUF7546"/>
    <property type="match status" value="1"/>
</dbReference>
<dbReference type="EMBL" id="FOJA01000001">
    <property type="protein sequence ID" value="SEW19064.1"/>
    <property type="molecule type" value="Genomic_DNA"/>
</dbReference>
<evidence type="ECO:0000313" key="3">
    <source>
        <dbReference type="Proteomes" id="UP000198518"/>
    </source>
</evidence>
<organism evidence="2 3">
    <name type="scientific">Halobacterium jilantaiense</name>
    <dbReference type="NCBI Taxonomy" id="355548"/>
    <lineage>
        <taxon>Archaea</taxon>
        <taxon>Methanobacteriati</taxon>
        <taxon>Methanobacteriota</taxon>
        <taxon>Stenosarchaea group</taxon>
        <taxon>Halobacteria</taxon>
        <taxon>Halobacteriales</taxon>
        <taxon>Halobacteriaceae</taxon>
        <taxon>Halobacterium</taxon>
    </lineage>
</organism>
<keyword evidence="3" id="KW-1185">Reference proteome</keyword>
<name>A0A1I0PX93_9EURY</name>
<reference evidence="2 3" key="1">
    <citation type="submission" date="2016-10" db="EMBL/GenBank/DDBJ databases">
        <authorList>
            <person name="de Groot N.N."/>
        </authorList>
    </citation>
    <scope>NUCLEOTIDE SEQUENCE [LARGE SCALE GENOMIC DNA]</scope>
    <source>
        <strain evidence="2 3">CGMCC 1.5337</strain>
    </source>
</reference>
<feature type="transmembrane region" description="Helical" evidence="1">
    <location>
        <begin position="128"/>
        <end position="146"/>
    </location>
</feature>
<feature type="transmembrane region" description="Helical" evidence="1">
    <location>
        <begin position="191"/>
        <end position="209"/>
    </location>
</feature>
<feature type="transmembrane region" description="Helical" evidence="1">
    <location>
        <begin position="15"/>
        <end position="33"/>
    </location>
</feature>
<dbReference type="OrthoDB" id="253471at2157"/>
<keyword evidence="1" id="KW-0472">Membrane</keyword>
<dbReference type="Proteomes" id="UP000198518">
    <property type="component" value="Unassembled WGS sequence"/>
</dbReference>
<accession>A0A1I0PX93</accession>
<dbReference type="RefSeq" id="WP_089669298.1">
    <property type="nucleotide sequence ID" value="NZ_FOJA01000001.1"/>
</dbReference>
<feature type="transmembrane region" description="Helical" evidence="1">
    <location>
        <begin position="45"/>
        <end position="63"/>
    </location>
</feature>